<dbReference type="Proteomes" id="UP000501568">
    <property type="component" value="Chromosome"/>
</dbReference>
<gene>
    <name evidence="2" type="ORF">G5C33_16645</name>
</gene>
<reference evidence="2 3" key="1">
    <citation type="submission" date="2020-02" db="EMBL/GenBank/DDBJ databases">
        <authorList>
            <person name="Zheng R.K."/>
            <person name="Sun C.M."/>
        </authorList>
    </citation>
    <scope>NUCLEOTIDE SEQUENCE [LARGE SCALE GENOMIC DNA]</scope>
    <source>
        <strain evidence="3">zrk23</strain>
    </source>
</reference>
<dbReference type="RefSeq" id="WP_165328174.1">
    <property type="nucleotide sequence ID" value="NZ_CP049109.1"/>
</dbReference>
<name>A0A6G6Y8J1_9SPHN</name>
<feature type="signal peptide" evidence="1">
    <location>
        <begin position="1"/>
        <end position="25"/>
    </location>
</feature>
<evidence type="ECO:0000256" key="1">
    <source>
        <dbReference type="SAM" id="SignalP"/>
    </source>
</evidence>
<sequence>MGSMIRGAAALLIAAVATLSVPARAEVVHSSETAFLIRHELIVPVPPEALWNILIRPEAWWQDAHTYSGSAANLSLDPVAGGCWCETLSDGGSIEHLRLIALMPHRLLRFTGALGPLQAYPVAGLMTFDVTPVEGGAGLTMTYAASGDVPIRLEAMAPAVDRVLGEQIAGLERAVGTAGGRR</sequence>
<accession>A0A6G6Y8J1</accession>
<dbReference type="Gene3D" id="3.30.530.20">
    <property type="match status" value="1"/>
</dbReference>
<evidence type="ECO:0000313" key="2">
    <source>
        <dbReference type="EMBL" id="QIG81245.1"/>
    </source>
</evidence>
<keyword evidence="1" id="KW-0732">Signal</keyword>
<feature type="chain" id="PRO_5026303453" evidence="1">
    <location>
        <begin position="26"/>
        <end position="182"/>
    </location>
</feature>
<dbReference type="KEGG" id="spzr:G5C33_16645"/>
<proteinExistence type="predicted"/>
<dbReference type="AlphaFoldDB" id="A0A6G6Y8J1"/>
<dbReference type="SUPFAM" id="SSF55961">
    <property type="entry name" value="Bet v1-like"/>
    <property type="match status" value="1"/>
</dbReference>
<protein>
    <submittedName>
        <fullName evidence="2">SRPBCC domain-containing protein</fullName>
    </submittedName>
</protein>
<evidence type="ECO:0000313" key="3">
    <source>
        <dbReference type="Proteomes" id="UP000501568"/>
    </source>
</evidence>
<keyword evidence="3" id="KW-1185">Reference proteome</keyword>
<dbReference type="InterPro" id="IPR023393">
    <property type="entry name" value="START-like_dom_sf"/>
</dbReference>
<organism evidence="2 3">
    <name type="scientific">Stakelama tenebrarum</name>
    <dbReference type="NCBI Taxonomy" id="2711215"/>
    <lineage>
        <taxon>Bacteria</taxon>
        <taxon>Pseudomonadati</taxon>
        <taxon>Pseudomonadota</taxon>
        <taxon>Alphaproteobacteria</taxon>
        <taxon>Sphingomonadales</taxon>
        <taxon>Sphingomonadaceae</taxon>
        <taxon>Stakelama</taxon>
    </lineage>
</organism>
<dbReference type="CDD" id="cd07814">
    <property type="entry name" value="SRPBCC_CalC_Aha1-like"/>
    <property type="match status" value="1"/>
</dbReference>
<dbReference type="EMBL" id="CP049109">
    <property type="protein sequence ID" value="QIG81245.1"/>
    <property type="molecule type" value="Genomic_DNA"/>
</dbReference>